<dbReference type="GO" id="GO:0008270">
    <property type="term" value="F:zinc ion binding"/>
    <property type="evidence" value="ECO:0007669"/>
    <property type="project" value="InterPro"/>
</dbReference>
<evidence type="ECO:0000256" key="4">
    <source>
        <dbReference type="ARBA" id="ARBA00022763"/>
    </source>
</evidence>
<gene>
    <name evidence="9" type="ORF">O9G_005203</name>
</gene>
<dbReference type="NCBIfam" id="TIGR00587">
    <property type="entry name" value="nfo"/>
    <property type="match status" value="1"/>
</dbReference>
<proteinExistence type="inferred from homology"/>
<dbReference type="Gene3D" id="3.20.20.150">
    <property type="entry name" value="Divalent-metal-dependent TIM barrel enzymes"/>
    <property type="match status" value="1"/>
</dbReference>
<keyword evidence="5" id="KW-0378">Hydrolase</keyword>
<evidence type="ECO:0000259" key="8">
    <source>
        <dbReference type="Pfam" id="PF01261"/>
    </source>
</evidence>
<feature type="domain" description="Xylose isomerase-like TIM barrel" evidence="8">
    <location>
        <begin position="1"/>
        <end position="98"/>
    </location>
</feature>
<keyword evidence="10" id="KW-1185">Reference proteome</keyword>
<dbReference type="GO" id="GO:0003906">
    <property type="term" value="F:DNA-(apurinic or apyrimidinic site) endonuclease activity"/>
    <property type="evidence" value="ECO:0007669"/>
    <property type="project" value="TreeGrafter"/>
</dbReference>
<dbReference type="InterPro" id="IPR036237">
    <property type="entry name" value="Xyl_isomerase-like_sf"/>
</dbReference>
<evidence type="ECO:0000256" key="1">
    <source>
        <dbReference type="ARBA" id="ARBA00001947"/>
    </source>
</evidence>
<keyword evidence="7" id="KW-0234">DNA repair</keyword>
<evidence type="ECO:0000256" key="3">
    <source>
        <dbReference type="ARBA" id="ARBA00022723"/>
    </source>
</evidence>
<dbReference type="Proteomes" id="UP000030755">
    <property type="component" value="Unassembled WGS sequence"/>
</dbReference>
<dbReference type="SMART" id="SM00518">
    <property type="entry name" value="AP2Ec"/>
    <property type="match status" value="1"/>
</dbReference>
<comment type="similarity">
    <text evidence="2">Belongs to the AP endonuclease 2 family.</text>
</comment>
<sequence>MAGQGNVVGSKFEELKDIIELVENKDRIGVCLDTCHMFAAGYDVRTSESFDKVMKNFDSIVGLKYLKAMHLNDSKSELGSGKDRHEFLGKGLIGLECFKDSDGFGNASE</sequence>
<organism evidence="9 10">
    <name type="scientific">Rozella allomycis (strain CSF55)</name>
    <dbReference type="NCBI Taxonomy" id="988480"/>
    <lineage>
        <taxon>Eukaryota</taxon>
        <taxon>Fungi</taxon>
        <taxon>Fungi incertae sedis</taxon>
        <taxon>Cryptomycota</taxon>
        <taxon>Cryptomycota incertae sedis</taxon>
        <taxon>Rozella</taxon>
    </lineage>
</organism>
<dbReference type="Pfam" id="PF01261">
    <property type="entry name" value="AP_endonuc_2"/>
    <property type="match status" value="1"/>
</dbReference>
<accession>A0A075B1H6</accession>
<dbReference type="GO" id="GO:0008081">
    <property type="term" value="F:phosphoric diester hydrolase activity"/>
    <property type="evidence" value="ECO:0007669"/>
    <property type="project" value="TreeGrafter"/>
</dbReference>
<keyword evidence="9" id="KW-0413">Isomerase</keyword>
<dbReference type="InterPro" id="IPR018246">
    <property type="entry name" value="AP_endonuc_F2_Zn_BS"/>
</dbReference>
<dbReference type="PANTHER" id="PTHR21445">
    <property type="entry name" value="ENDONUCLEASE IV ENDODEOXYRIBONUCLEASE IV"/>
    <property type="match status" value="1"/>
</dbReference>
<evidence type="ECO:0000256" key="7">
    <source>
        <dbReference type="ARBA" id="ARBA00023204"/>
    </source>
</evidence>
<dbReference type="PROSITE" id="PS00730">
    <property type="entry name" value="AP_NUCLEASE_F2_2"/>
    <property type="match status" value="1"/>
</dbReference>
<dbReference type="PROSITE" id="PS51432">
    <property type="entry name" value="AP_NUCLEASE_F2_4"/>
    <property type="match status" value="1"/>
</dbReference>
<dbReference type="AlphaFoldDB" id="A0A075B1H6"/>
<comment type="cofactor">
    <cofactor evidence="1">
        <name>Zn(2+)</name>
        <dbReference type="ChEBI" id="CHEBI:29105"/>
    </cofactor>
</comment>
<keyword evidence="6" id="KW-0862">Zinc</keyword>
<evidence type="ECO:0000256" key="2">
    <source>
        <dbReference type="ARBA" id="ARBA00005340"/>
    </source>
</evidence>
<dbReference type="STRING" id="988480.A0A075B1H6"/>
<dbReference type="GO" id="GO:0006284">
    <property type="term" value="P:base-excision repair"/>
    <property type="evidence" value="ECO:0007669"/>
    <property type="project" value="TreeGrafter"/>
</dbReference>
<dbReference type="GO" id="GO:0016853">
    <property type="term" value="F:isomerase activity"/>
    <property type="evidence" value="ECO:0007669"/>
    <property type="project" value="UniProtKB-KW"/>
</dbReference>
<dbReference type="HOGENOM" id="CLU_174224_0_0_1"/>
<keyword evidence="4" id="KW-0227">DNA damage</keyword>
<evidence type="ECO:0000256" key="6">
    <source>
        <dbReference type="ARBA" id="ARBA00022833"/>
    </source>
</evidence>
<dbReference type="GO" id="GO:0003677">
    <property type="term" value="F:DNA binding"/>
    <property type="evidence" value="ECO:0007669"/>
    <property type="project" value="InterPro"/>
</dbReference>
<protein>
    <submittedName>
        <fullName evidence="9">Xylose isomerase-like, TIM barrel domain-containing protein</fullName>
    </submittedName>
</protein>
<dbReference type="InterPro" id="IPR001719">
    <property type="entry name" value="AP_endonuc_2"/>
</dbReference>
<dbReference type="OrthoDB" id="7663182at2759"/>
<name>A0A075B1H6_ROZAC</name>
<dbReference type="PROSITE" id="PS00731">
    <property type="entry name" value="AP_NUCLEASE_F2_3"/>
    <property type="match status" value="1"/>
</dbReference>
<evidence type="ECO:0000313" key="9">
    <source>
        <dbReference type="EMBL" id="EPZ34633.1"/>
    </source>
</evidence>
<dbReference type="InterPro" id="IPR013022">
    <property type="entry name" value="Xyl_isomerase-like_TIM-brl"/>
</dbReference>
<keyword evidence="3" id="KW-0479">Metal-binding</keyword>
<evidence type="ECO:0000313" key="10">
    <source>
        <dbReference type="Proteomes" id="UP000030755"/>
    </source>
</evidence>
<dbReference type="EMBL" id="KE560933">
    <property type="protein sequence ID" value="EPZ34633.1"/>
    <property type="molecule type" value="Genomic_DNA"/>
</dbReference>
<evidence type="ECO:0000256" key="5">
    <source>
        <dbReference type="ARBA" id="ARBA00022801"/>
    </source>
</evidence>
<dbReference type="PANTHER" id="PTHR21445:SF0">
    <property type="entry name" value="APURINIC-APYRIMIDINIC ENDONUCLEASE"/>
    <property type="match status" value="1"/>
</dbReference>
<reference evidence="9 10" key="1">
    <citation type="journal article" date="2013" name="Curr. Biol.">
        <title>Shared signatures of parasitism and phylogenomics unite Cryptomycota and microsporidia.</title>
        <authorList>
            <person name="James T.Y."/>
            <person name="Pelin A."/>
            <person name="Bonen L."/>
            <person name="Ahrendt S."/>
            <person name="Sain D."/>
            <person name="Corradi N."/>
            <person name="Stajich J.E."/>
        </authorList>
    </citation>
    <scope>NUCLEOTIDE SEQUENCE [LARGE SCALE GENOMIC DNA]</scope>
    <source>
        <strain evidence="9 10">CSF55</strain>
    </source>
</reference>
<dbReference type="SUPFAM" id="SSF51658">
    <property type="entry name" value="Xylose isomerase-like"/>
    <property type="match status" value="1"/>
</dbReference>